<reference evidence="2" key="1">
    <citation type="submission" date="2008-12" db="EMBL/GenBank/DDBJ databases">
        <title>Complete sequence of Chloroflexus aggregans DSM 9485.</title>
        <authorList>
            <consortium name="US DOE Joint Genome Institute"/>
            <person name="Lucas S."/>
            <person name="Copeland A."/>
            <person name="Lapidus A."/>
            <person name="Glavina del Rio T."/>
            <person name="Dalin E."/>
            <person name="Tice H."/>
            <person name="Pitluck S."/>
            <person name="Foster B."/>
            <person name="Larimer F."/>
            <person name="Land M."/>
            <person name="Hauser L."/>
            <person name="Kyrpides N."/>
            <person name="Mikhailova N."/>
            <person name="Bryant D."/>
            <person name="Richardson P."/>
        </authorList>
    </citation>
    <scope>NUCLEOTIDE SEQUENCE</scope>
    <source>
        <strain evidence="2">DSM 9485</strain>
    </source>
</reference>
<dbReference type="eggNOG" id="ENOG5032JBD">
    <property type="taxonomic scope" value="Bacteria"/>
</dbReference>
<gene>
    <name evidence="2" type="ordered locus">Cagg_2560</name>
</gene>
<name>B8G427_CHLAD</name>
<evidence type="ECO:0000313" key="3">
    <source>
        <dbReference type="Proteomes" id="UP000002508"/>
    </source>
</evidence>
<dbReference type="KEGG" id="cag:Cagg_2560"/>
<evidence type="ECO:0000313" key="2">
    <source>
        <dbReference type="EMBL" id="ACL25429.1"/>
    </source>
</evidence>
<accession>B8G427</accession>
<proteinExistence type="predicted"/>
<dbReference type="RefSeq" id="WP_015941287.1">
    <property type="nucleotide sequence ID" value="NC_011831.1"/>
</dbReference>
<dbReference type="AlphaFoldDB" id="B8G427"/>
<evidence type="ECO:0000256" key="1">
    <source>
        <dbReference type="SAM" id="MobiDB-lite"/>
    </source>
</evidence>
<organism evidence="2 3">
    <name type="scientific">Chloroflexus aggregans (strain MD-66 / DSM 9485)</name>
    <dbReference type="NCBI Taxonomy" id="326427"/>
    <lineage>
        <taxon>Bacteria</taxon>
        <taxon>Bacillati</taxon>
        <taxon>Chloroflexota</taxon>
        <taxon>Chloroflexia</taxon>
        <taxon>Chloroflexales</taxon>
        <taxon>Chloroflexineae</taxon>
        <taxon>Chloroflexaceae</taxon>
        <taxon>Chloroflexus</taxon>
    </lineage>
</organism>
<dbReference type="Proteomes" id="UP000002508">
    <property type="component" value="Chromosome"/>
</dbReference>
<dbReference type="OrthoDB" id="163078at2"/>
<dbReference type="EMBL" id="CP001337">
    <property type="protein sequence ID" value="ACL25429.1"/>
    <property type="molecule type" value="Genomic_DNA"/>
</dbReference>
<dbReference type="HOGENOM" id="CLU_1913343_0_0_0"/>
<feature type="region of interest" description="Disordered" evidence="1">
    <location>
        <begin position="114"/>
        <end position="137"/>
    </location>
</feature>
<protein>
    <submittedName>
        <fullName evidence="2">Uncharacterized protein</fullName>
    </submittedName>
</protein>
<dbReference type="STRING" id="326427.Cagg_2560"/>
<keyword evidence="3" id="KW-1185">Reference proteome</keyword>
<sequence>MTQSNQSPNQPPDLGTALRELGQQLETAFRAAIDNEHTRQVQQELVSGFRNLGEQVQSALKTIAEDPRLQELAERGQQKLHELERSQAAQELQHALAQGIDQLNKQLAEFIRRIQTPAGGEPSTGATTPLDKDNDSF</sequence>